<keyword evidence="1" id="KW-0813">Transport</keyword>
<feature type="coiled-coil region" evidence="3">
    <location>
        <begin position="286"/>
        <end position="320"/>
    </location>
</feature>
<dbReference type="InterPro" id="IPR007930">
    <property type="entry name" value="DUF724"/>
</dbReference>
<sequence length="363" mass="41332">MAVESLKPHYSWDGTKWRIVRAKRQADFRRKSAPGKRTRSNKVTFSSDEHSHDPESSEAKKSRKELQQKVAVLAEGSEHASVCEMGNPLSALENSSASIDPPNSSSLLYDIDMHSSNLDEGQTAPSSGCQGNTNADALRHNTSTQFPFVKSSIFWSKIEEEEVFKEFPQRPHFLPVQQYLPGQREEEAFAMMITFNNLVKSIRESNIADNESSFEEKKCILAELKTNGFDVQYFESLLDQLTKVKFEYTKDLEEKTAIEAEKLGATSSLSRNKSLLCDIDKEMALLDQKLRLLRQKGQLIEKYKEEDEEKLSTLNEAESSVEKALHADKRQFHSRLVRFALEAANLKCCKLMLPQDCRSQDYC</sequence>
<evidence type="ECO:0000256" key="2">
    <source>
        <dbReference type="ARBA" id="ARBA00022604"/>
    </source>
</evidence>
<keyword evidence="3" id="KW-0175">Coiled coil</keyword>
<accession>A0A3L6RYW4</accession>
<dbReference type="OrthoDB" id="688673at2759"/>
<proteinExistence type="predicted"/>
<gene>
    <name evidence="5" type="ORF">C2845_PM09G07190</name>
</gene>
<evidence type="ECO:0000313" key="6">
    <source>
        <dbReference type="Proteomes" id="UP000275267"/>
    </source>
</evidence>
<organism evidence="5 6">
    <name type="scientific">Panicum miliaceum</name>
    <name type="common">Proso millet</name>
    <name type="synonym">Broomcorn millet</name>
    <dbReference type="NCBI Taxonomy" id="4540"/>
    <lineage>
        <taxon>Eukaryota</taxon>
        <taxon>Viridiplantae</taxon>
        <taxon>Streptophyta</taxon>
        <taxon>Embryophyta</taxon>
        <taxon>Tracheophyta</taxon>
        <taxon>Spermatophyta</taxon>
        <taxon>Magnoliopsida</taxon>
        <taxon>Liliopsida</taxon>
        <taxon>Poales</taxon>
        <taxon>Poaceae</taxon>
        <taxon>PACMAD clade</taxon>
        <taxon>Panicoideae</taxon>
        <taxon>Panicodae</taxon>
        <taxon>Paniceae</taxon>
        <taxon>Panicinae</taxon>
        <taxon>Panicum</taxon>
        <taxon>Panicum sect. Panicum</taxon>
    </lineage>
</organism>
<evidence type="ECO:0000256" key="1">
    <source>
        <dbReference type="ARBA" id="ARBA00022448"/>
    </source>
</evidence>
<feature type="compositionally biased region" description="Basic residues" evidence="4">
    <location>
        <begin position="31"/>
        <end position="40"/>
    </location>
</feature>
<dbReference type="EMBL" id="PQIB02000006">
    <property type="protein sequence ID" value="RLN11825.1"/>
    <property type="molecule type" value="Genomic_DNA"/>
</dbReference>
<keyword evidence="2" id="KW-0341">Growth regulation</keyword>
<comment type="caution">
    <text evidence="5">The sequence shown here is derived from an EMBL/GenBank/DDBJ whole genome shotgun (WGS) entry which is preliminary data.</text>
</comment>
<evidence type="ECO:0000256" key="3">
    <source>
        <dbReference type="SAM" id="Coils"/>
    </source>
</evidence>
<feature type="region of interest" description="Disordered" evidence="4">
    <location>
        <begin position="24"/>
        <end position="65"/>
    </location>
</feature>
<dbReference type="Proteomes" id="UP000275267">
    <property type="component" value="Unassembled WGS sequence"/>
</dbReference>
<dbReference type="STRING" id="4540.A0A3L6RYW4"/>
<evidence type="ECO:0000313" key="5">
    <source>
        <dbReference type="EMBL" id="RLN11825.1"/>
    </source>
</evidence>
<dbReference type="Pfam" id="PF05266">
    <property type="entry name" value="DUF724"/>
    <property type="match status" value="1"/>
</dbReference>
<reference evidence="6" key="1">
    <citation type="journal article" date="2019" name="Nat. Commun.">
        <title>The genome of broomcorn millet.</title>
        <authorList>
            <person name="Zou C."/>
            <person name="Miki D."/>
            <person name="Li D."/>
            <person name="Tang Q."/>
            <person name="Xiao L."/>
            <person name="Rajput S."/>
            <person name="Deng P."/>
            <person name="Jia W."/>
            <person name="Huang R."/>
            <person name="Zhang M."/>
            <person name="Sun Y."/>
            <person name="Hu J."/>
            <person name="Fu X."/>
            <person name="Schnable P.S."/>
            <person name="Li F."/>
            <person name="Zhang H."/>
            <person name="Feng B."/>
            <person name="Zhu X."/>
            <person name="Liu R."/>
            <person name="Schnable J.C."/>
            <person name="Zhu J.-K."/>
            <person name="Zhang H."/>
        </authorList>
    </citation>
    <scope>NUCLEOTIDE SEQUENCE [LARGE SCALE GENOMIC DNA]</scope>
</reference>
<name>A0A3L6RYW4_PANMI</name>
<keyword evidence="6" id="KW-1185">Reference proteome</keyword>
<feature type="compositionally biased region" description="Basic and acidic residues" evidence="4">
    <location>
        <begin position="47"/>
        <end position="65"/>
    </location>
</feature>
<dbReference type="AlphaFoldDB" id="A0A3L6RYW4"/>
<evidence type="ECO:0000256" key="4">
    <source>
        <dbReference type="SAM" id="MobiDB-lite"/>
    </source>
</evidence>
<protein>
    <submittedName>
        <fullName evidence="5">Uncharacterized protein</fullName>
    </submittedName>
</protein>